<reference evidence="3" key="1">
    <citation type="submission" date="2020-01" db="EMBL/GenBank/DDBJ databases">
        <authorList>
            <person name="Rat A."/>
        </authorList>
    </citation>
    <scope>NUCLEOTIDE SEQUENCE</scope>
    <source>
        <strain evidence="3">LMG 31231</strain>
    </source>
</reference>
<dbReference type="AlphaFoldDB" id="A0A9X9WVP1"/>
<feature type="compositionally biased region" description="Basic and acidic residues" evidence="1">
    <location>
        <begin position="672"/>
        <end position="693"/>
    </location>
</feature>
<organism evidence="3 4">
    <name type="scientific">Neoroseomonas soli</name>
    <dbReference type="NCBI Taxonomy" id="1081025"/>
    <lineage>
        <taxon>Bacteria</taxon>
        <taxon>Pseudomonadati</taxon>
        <taxon>Pseudomonadota</taxon>
        <taxon>Alphaproteobacteria</taxon>
        <taxon>Acetobacterales</taxon>
        <taxon>Acetobacteraceae</taxon>
        <taxon>Neoroseomonas</taxon>
    </lineage>
</organism>
<feature type="compositionally biased region" description="Basic and acidic residues" evidence="1">
    <location>
        <begin position="703"/>
        <end position="725"/>
    </location>
</feature>
<feature type="chain" id="PRO_5040813355" description="FecR protein domain-containing protein" evidence="2">
    <location>
        <begin position="29"/>
        <end position="741"/>
    </location>
</feature>
<gene>
    <name evidence="3" type="ORF">GXW76_08550</name>
</gene>
<accession>A0A9X9WVP1</accession>
<feature type="signal peptide" evidence="2">
    <location>
        <begin position="1"/>
        <end position="28"/>
    </location>
</feature>
<feature type="region of interest" description="Disordered" evidence="1">
    <location>
        <begin position="473"/>
        <end position="741"/>
    </location>
</feature>
<comment type="caution">
    <text evidence="3">The sequence shown here is derived from an EMBL/GenBank/DDBJ whole genome shotgun (WGS) entry which is preliminary data.</text>
</comment>
<keyword evidence="4" id="KW-1185">Reference proteome</keyword>
<feature type="compositionally biased region" description="Basic and acidic residues" evidence="1">
    <location>
        <begin position="430"/>
        <end position="440"/>
    </location>
</feature>
<reference evidence="3" key="2">
    <citation type="journal article" date="2021" name="Syst. Appl. Microbiol.">
        <title>Roseomonas hellenica sp. nov., isolated from roots of wild-growing Alkanna tinctoria.</title>
        <authorList>
            <person name="Rat A."/>
            <person name="Naranjo H.D."/>
            <person name="Lebbe L."/>
            <person name="Cnockaert M."/>
            <person name="Krigas N."/>
            <person name="Grigoriadou K."/>
            <person name="Maloupa E."/>
            <person name="Willems A."/>
        </authorList>
    </citation>
    <scope>NUCLEOTIDE SEQUENCE</scope>
    <source>
        <strain evidence="3">LMG 31231</strain>
    </source>
</reference>
<dbReference type="RefSeq" id="WP_211861596.1">
    <property type="nucleotide sequence ID" value="NZ_JAAEDM010000016.1"/>
</dbReference>
<evidence type="ECO:0000256" key="1">
    <source>
        <dbReference type="SAM" id="MobiDB-lite"/>
    </source>
</evidence>
<dbReference type="PANTHER" id="PTHR38731">
    <property type="entry name" value="LIPL45-RELATED LIPOPROTEIN-RELATED"/>
    <property type="match status" value="1"/>
</dbReference>
<protein>
    <recommendedName>
        <fullName evidence="5">FecR protein domain-containing protein</fullName>
    </recommendedName>
</protein>
<feature type="compositionally biased region" description="Basic and acidic residues" evidence="1">
    <location>
        <begin position="555"/>
        <end position="590"/>
    </location>
</feature>
<dbReference type="Proteomes" id="UP001138751">
    <property type="component" value="Unassembled WGS sequence"/>
</dbReference>
<evidence type="ECO:0000313" key="3">
    <source>
        <dbReference type="EMBL" id="MBR0671220.1"/>
    </source>
</evidence>
<name>A0A9X9WVP1_9PROT</name>
<evidence type="ECO:0008006" key="5">
    <source>
        <dbReference type="Google" id="ProtNLM"/>
    </source>
</evidence>
<feature type="region of interest" description="Disordered" evidence="1">
    <location>
        <begin position="430"/>
        <end position="461"/>
    </location>
</feature>
<proteinExistence type="predicted"/>
<dbReference type="InterPro" id="IPR046535">
    <property type="entry name" value="DUF6600"/>
</dbReference>
<sequence>MRSFTKPGTRAAILALPLALLLPAPLPAQPLPPPVAGADATAAEPFDPPTRVGRIARLSGQVSYRLPGDEQWQPASRNLPITEGNAIYAAPGSRALLEVGQSRIALEGGSDLQLAALDDRALAATLPRGAAYVTLSGVAPGETAQIVTPQAGVTLPVQGRYLFEVPESGPSRVAVLEGEALLATGGGEMRLTSGQAAIFAEGAPPRIERAGPGSPLVAWADGVLPPQRYAVPAAAAGMTGIGELAAYGTWAPSPEYGQVWYPNVAASWAPYRDGYWEWVEPWGWTWVDAQPWGYAPSHYGRWVQIGPRWAWTPVVVVAVGALMPSPVWAPANVRFFGGGYGGPGYAPVAWVPLAPREAYYPWYRASPRYVERVNLRYVTNVREVTNVWVQNRDGRDFRRGETIEQFRNRRYATVVPAEAMLRSRPVRQEMARVRPEDRRRVASLQEGVPRPGPGTAGLTPLAAERLGIAPDALRRGPARRGPSAEPHAALRERLPDEMRGPPEGRRWADRRPDEPVAGRPALPPGARPGTPMPQRDATAPPRAGTSPAPGGPRPPLDDQQRQAIEQQRRLMEEHQRRAADRPGRVVEDQQRTQGQPPRPGEERQRGRLDAVRPEGADQRQRQPVEQQRRAMEEQQRRGAEQQQRQAVEQQRRAMEEQQRRGAEQQQRQAVEQQRRAMEEQQRRGAEQQQRRAMEQQQRQAMEQQRRAVEQQQRHGAEQQQRRAAEQQHQANPRRNQQRPEN</sequence>
<feature type="compositionally biased region" description="Basic and acidic residues" evidence="1">
    <location>
        <begin position="488"/>
        <end position="516"/>
    </location>
</feature>
<evidence type="ECO:0000313" key="4">
    <source>
        <dbReference type="Proteomes" id="UP001138751"/>
    </source>
</evidence>
<keyword evidence="2" id="KW-0732">Signal</keyword>
<feature type="compositionally biased region" description="Basic and acidic residues" evidence="1">
    <location>
        <begin position="599"/>
        <end position="639"/>
    </location>
</feature>
<feature type="compositionally biased region" description="Basic and acidic residues" evidence="1">
    <location>
        <begin position="649"/>
        <end position="662"/>
    </location>
</feature>
<evidence type="ECO:0000256" key="2">
    <source>
        <dbReference type="SAM" id="SignalP"/>
    </source>
</evidence>
<dbReference type="EMBL" id="JAAEDM010000016">
    <property type="protein sequence ID" value="MBR0671220.1"/>
    <property type="molecule type" value="Genomic_DNA"/>
</dbReference>
<dbReference type="Pfam" id="PF20245">
    <property type="entry name" value="DUF6600"/>
    <property type="match status" value="1"/>
</dbReference>